<sequence>MEQPKEQRCCLPETEDSGDLTFLLSHQLRTPLTSIKGAIGLLLSGKVDPETDKGQRLLRIAAKNADRLVRFTTAIENDKSTSMKIVSSSEMERFLLEDDLRLAWECQEFKLVYQPIVCSKTNMIQGFEALLRWDHPIRGSVSPTEFIPIAEENQLIHDLGLWVLERACKQLRQWQDRFPRSKPLWISVNLSALQLLDPDLVDKVRQICEETAIAPGSLRLEITETALFEHSQTAVTTLHELKDLDIPLYLDDFGTGYSCLSRLNELSVKLLKVDRSFVRQEQWFMIKGILHLAMGLGLEAIIEGVETPEELAQVEALGCHQIQGYLFSQPVTADDASELLTKGISLDRYALVE</sequence>
<dbReference type="GO" id="GO:0071111">
    <property type="term" value="F:cyclic-guanylate-specific phosphodiesterase activity"/>
    <property type="evidence" value="ECO:0007669"/>
    <property type="project" value="InterPro"/>
</dbReference>
<dbReference type="InterPro" id="IPR050706">
    <property type="entry name" value="Cyclic-di-GMP_PDE-like"/>
</dbReference>
<comment type="catalytic activity">
    <reaction evidence="1">
        <text>ATP + protein L-histidine = ADP + protein N-phospho-L-histidine.</text>
        <dbReference type="EC" id="2.7.13.3"/>
    </reaction>
</comment>
<dbReference type="InterPro" id="IPR001633">
    <property type="entry name" value="EAL_dom"/>
</dbReference>
<accession>A0A8J7JCU1</accession>
<dbReference type="CDD" id="cd01948">
    <property type="entry name" value="EAL"/>
    <property type="match status" value="1"/>
</dbReference>
<evidence type="ECO:0000313" key="5">
    <source>
        <dbReference type="Proteomes" id="UP000654482"/>
    </source>
</evidence>
<dbReference type="Pfam" id="PF00512">
    <property type="entry name" value="HisKA"/>
    <property type="match status" value="1"/>
</dbReference>
<evidence type="ECO:0000256" key="1">
    <source>
        <dbReference type="ARBA" id="ARBA00000085"/>
    </source>
</evidence>
<dbReference type="EMBL" id="JADEWZ010000028">
    <property type="protein sequence ID" value="MBE9117660.1"/>
    <property type="molecule type" value="Genomic_DNA"/>
</dbReference>
<dbReference type="Gene3D" id="3.20.20.450">
    <property type="entry name" value="EAL domain"/>
    <property type="match status" value="1"/>
</dbReference>
<dbReference type="InterPro" id="IPR035919">
    <property type="entry name" value="EAL_sf"/>
</dbReference>
<dbReference type="InterPro" id="IPR036097">
    <property type="entry name" value="HisK_dim/P_sf"/>
</dbReference>
<dbReference type="EC" id="2.7.13.3" evidence="2"/>
<dbReference type="PROSITE" id="PS50883">
    <property type="entry name" value="EAL"/>
    <property type="match status" value="1"/>
</dbReference>
<dbReference type="Proteomes" id="UP000654482">
    <property type="component" value="Unassembled WGS sequence"/>
</dbReference>
<dbReference type="SUPFAM" id="SSF141868">
    <property type="entry name" value="EAL domain-like"/>
    <property type="match status" value="1"/>
</dbReference>
<dbReference type="Pfam" id="PF00563">
    <property type="entry name" value="EAL"/>
    <property type="match status" value="1"/>
</dbReference>
<dbReference type="PANTHER" id="PTHR33121:SF70">
    <property type="entry name" value="SIGNALING PROTEIN YKOW"/>
    <property type="match status" value="1"/>
</dbReference>
<dbReference type="CDD" id="cd00082">
    <property type="entry name" value="HisKA"/>
    <property type="match status" value="1"/>
</dbReference>
<dbReference type="SMART" id="SM00388">
    <property type="entry name" value="HisKA"/>
    <property type="match status" value="1"/>
</dbReference>
<comment type="caution">
    <text evidence="4">The sequence shown here is derived from an EMBL/GenBank/DDBJ whole genome shotgun (WGS) entry which is preliminary data.</text>
</comment>
<proteinExistence type="predicted"/>
<evidence type="ECO:0000256" key="2">
    <source>
        <dbReference type="ARBA" id="ARBA00012438"/>
    </source>
</evidence>
<keyword evidence="5" id="KW-1185">Reference proteome</keyword>
<dbReference type="InterPro" id="IPR003661">
    <property type="entry name" value="HisK_dim/P_dom"/>
</dbReference>
<protein>
    <recommendedName>
        <fullName evidence="2">histidine kinase</fullName>
        <ecNumber evidence="2">2.7.13.3</ecNumber>
    </recommendedName>
</protein>
<feature type="domain" description="EAL" evidence="3">
    <location>
        <begin position="93"/>
        <end position="344"/>
    </location>
</feature>
<organism evidence="4 5">
    <name type="scientific">Lusitaniella coriacea LEGE 07157</name>
    <dbReference type="NCBI Taxonomy" id="945747"/>
    <lineage>
        <taxon>Bacteria</taxon>
        <taxon>Bacillati</taxon>
        <taxon>Cyanobacteriota</taxon>
        <taxon>Cyanophyceae</taxon>
        <taxon>Spirulinales</taxon>
        <taxon>Lusitaniellaceae</taxon>
        <taxon>Lusitaniella</taxon>
    </lineage>
</organism>
<dbReference type="SMART" id="SM00052">
    <property type="entry name" value="EAL"/>
    <property type="match status" value="1"/>
</dbReference>
<dbReference type="Gene3D" id="1.10.287.130">
    <property type="match status" value="1"/>
</dbReference>
<reference evidence="4" key="1">
    <citation type="submission" date="2020-10" db="EMBL/GenBank/DDBJ databases">
        <authorList>
            <person name="Castelo-Branco R."/>
            <person name="Eusebio N."/>
            <person name="Adriana R."/>
            <person name="Vieira A."/>
            <person name="Brugerolle De Fraissinette N."/>
            <person name="Rezende De Castro R."/>
            <person name="Schneider M.P."/>
            <person name="Vasconcelos V."/>
            <person name="Leao P.N."/>
        </authorList>
    </citation>
    <scope>NUCLEOTIDE SEQUENCE</scope>
    <source>
        <strain evidence="4">LEGE 07157</strain>
    </source>
</reference>
<dbReference type="AlphaFoldDB" id="A0A8J7JCU1"/>
<evidence type="ECO:0000313" key="4">
    <source>
        <dbReference type="EMBL" id="MBE9117660.1"/>
    </source>
</evidence>
<dbReference type="PANTHER" id="PTHR33121">
    <property type="entry name" value="CYCLIC DI-GMP PHOSPHODIESTERASE PDEF"/>
    <property type="match status" value="1"/>
</dbReference>
<name>A0A8J7JCU1_9CYAN</name>
<dbReference type="RefSeq" id="WP_194030749.1">
    <property type="nucleotide sequence ID" value="NZ_JADEWZ010000028.1"/>
</dbReference>
<evidence type="ECO:0000259" key="3">
    <source>
        <dbReference type="PROSITE" id="PS50883"/>
    </source>
</evidence>
<dbReference type="SUPFAM" id="SSF47384">
    <property type="entry name" value="Homodimeric domain of signal transducing histidine kinase"/>
    <property type="match status" value="1"/>
</dbReference>
<dbReference type="GO" id="GO:0000155">
    <property type="term" value="F:phosphorelay sensor kinase activity"/>
    <property type="evidence" value="ECO:0007669"/>
    <property type="project" value="InterPro"/>
</dbReference>
<gene>
    <name evidence="4" type="ORF">IQ249_17320</name>
</gene>